<sequence>MMQFDGLVCDKNVATIEILSSREIIPEELTEWIKEAFDQSVTPEQGADWWVWPVHIGEFWLLRYCELTITLWLELQARSLFEQAAPEACSIISRYIDVPHG</sequence>
<dbReference type="EMBL" id="JBEQCT010000006">
    <property type="protein sequence ID" value="MFM2486059.1"/>
    <property type="molecule type" value="Genomic_DNA"/>
</dbReference>
<protein>
    <recommendedName>
        <fullName evidence="3">DUF3630 family protein</fullName>
    </recommendedName>
</protein>
<accession>A0ABW9G9I3</accession>
<dbReference type="RefSeq" id="WP_408624324.1">
    <property type="nucleotide sequence ID" value="NZ_JBEQCT010000006.1"/>
</dbReference>
<evidence type="ECO:0008006" key="3">
    <source>
        <dbReference type="Google" id="ProtNLM"/>
    </source>
</evidence>
<proteinExistence type="predicted"/>
<keyword evidence="2" id="KW-1185">Reference proteome</keyword>
<dbReference type="Proteomes" id="UP001629953">
    <property type="component" value="Unassembled WGS sequence"/>
</dbReference>
<organism evidence="1 2">
    <name type="scientific">Celerinatantimonas yamalensis</name>
    <dbReference type="NCBI Taxonomy" id="559956"/>
    <lineage>
        <taxon>Bacteria</taxon>
        <taxon>Pseudomonadati</taxon>
        <taxon>Pseudomonadota</taxon>
        <taxon>Gammaproteobacteria</taxon>
        <taxon>Celerinatantimonadaceae</taxon>
        <taxon>Celerinatantimonas</taxon>
    </lineage>
</organism>
<gene>
    <name evidence="1" type="ORF">ABUE30_13490</name>
</gene>
<comment type="caution">
    <text evidence="1">The sequence shown here is derived from an EMBL/GenBank/DDBJ whole genome shotgun (WGS) entry which is preliminary data.</text>
</comment>
<evidence type="ECO:0000313" key="2">
    <source>
        <dbReference type="Proteomes" id="UP001629953"/>
    </source>
</evidence>
<evidence type="ECO:0000313" key="1">
    <source>
        <dbReference type="EMBL" id="MFM2486059.1"/>
    </source>
</evidence>
<reference evidence="1 2" key="1">
    <citation type="journal article" date="2013" name="Int. J. Syst. Evol. Microbiol.">
        <title>Celerinatantimonas yamalensis sp. nov., a cold-adapted diazotrophic bacterium from a cold permafrost brine.</title>
        <authorList>
            <person name="Shcherbakova V."/>
            <person name="Chuvilskaya N."/>
            <person name="Rivkina E."/>
            <person name="Demidov N."/>
            <person name="Uchaeva V."/>
            <person name="Suetin S."/>
            <person name="Suzina N."/>
            <person name="Gilichinsky D."/>
        </authorList>
    </citation>
    <scope>NUCLEOTIDE SEQUENCE [LARGE SCALE GENOMIC DNA]</scope>
    <source>
        <strain evidence="1 2">C7</strain>
    </source>
</reference>
<name>A0ABW9G9I3_9GAMM</name>